<organism evidence="3 4">
    <name type="scientific">Pseudomonas abyssi</name>
    <dbReference type="NCBI Taxonomy" id="170540"/>
    <lineage>
        <taxon>Bacteria</taxon>
        <taxon>Pseudomonadati</taxon>
        <taxon>Pseudomonadota</taxon>
        <taxon>Gammaproteobacteria</taxon>
        <taxon>Pseudomonadales</taxon>
        <taxon>Pseudomonadaceae</taxon>
        <taxon>Pseudomonas</taxon>
    </lineage>
</organism>
<proteinExistence type="predicted"/>
<dbReference type="EMBL" id="LMAZ01000002">
    <property type="protein sequence ID" value="RGP55042.1"/>
    <property type="molecule type" value="Genomic_DNA"/>
</dbReference>
<dbReference type="Proteomes" id="UP000265411">
    <property type="component" value="Unassembled WGS sequence"/>
</dbReference>
<protein>
    <submittedName>
        <fullName evidence="3">Two-component system response regulator</fullName>
    </submittedName>
</protein>
<dbReference type="InterPro" id="IPR052893">
    <property type="entry name" value="TCS_response_regulator"/>
</dbReference>
<dbReference type="InterPro" id="IPR011006">
    <property type="entry name" value="CheY-like_superfamily"/>
</dbReference>
<evidence type="ECO:0000256" key="1">
    <source>
        <dbReference type="PROSITE-ProRule" id="PRU00169"/>
    </source>
</evidence>
<keyword evidence="1" id="KW-0597">Phosphoprotein</keyword>
<dbReference type="SUPFAM" id="SSF52172">
    <property type="entry name" value="CheY-like"/>
    <property type="match status" value="1"/>
</dbReference>
<keyword evidence="4" id="KW-1185">Reference proteome</keyword>
<dbReference type="AlphaFoldDB" id="A0A395R5G4"/>
<feature type="domain" description="Response regulatory" evidence="2">
    <location>
        <begin position="5"/>
        <end position="130"/>
    </location>
</feature>
<dbReference type="PROSITE" id="PS50110">
    <property type="entry name" value="RESPONSE_REGULATORY"/>
    <property type="match status" value="1"/>
</dbReference>
<evidence type="ECO:0000313" key="3">
    <source>
        <dbReference type="EMBL" id="RGP55042.1"/>
    </source>
</evidence>
<dbReference type="InterPro" id="IPR001789">
    <property type="entry name" value="Sig_transdc_resp-reg_receiver"/>
</dbReference>
<dbReference type="PANTHER" id="PTHR44520:SF1">
    <property type="entry name" value="TWO-COMPONENT SYSTEM REGULATORY PROTEIN"/>
    <property type="match status" value="1"/>
</dbReference>
<dbReference type="PANTHER" id="PTHR44520">
    <property type="entry name" value="RESPONSE REGULATOR RCP1-RELATED"/>
    <property type="match status" value="1"/>
</dbReference>
<evidence type="ECO:0000313" key="4">
    <source>
        <dbReference type="Proteomes" id="UP000265411"/>
    </source>
</evidence>
<dbReference type="CDD" id="cd17557">
    <property type="entry name" value="REC_Rcp-like"/>
    <property type="match status" value="1"/>
</dbReference>
<dbReference type="SMART" id="SM00448">
    <property type="entry name" value="REC"/>
    <property type="match status" value="1"/>
</dbReference>
<sequence length="143" mass="15775">MNTQSILLVEDNPDDIALMLHALSDNQIANPVVVVEDGEQALQTLFGAAGQAERGVPALILLDLNLPKRNGLEVLRELRNHPNTRLVPVVILTSSLEPSDRLNAYQAGANSYLRKPVDFDEFVHVAQQVGSYWLRLNQPAVDN</sequence>
<reference evidence="3 4" key="1">
    <citation type="journal article" date="2018" name="Syst. Appl. Microbiol.">
        <title>Pseudomonas gallaeciensis sp. nov., isolated from crude-oil-contaminated intertidal sand samples after the Prestige oil spill.</title>
        <authorList>
            <person name="Mulet M."/>
            <person name="Sanchez D."/>
            <person name="Rodriguez A.C."/>
            <person name="Nogales B."/>
            <person name="Bosch R."/>
            <person name="Busquets A."/>
            <person name="Gomila M."/>
            <person name="Lalucat J."/>
            <person name="Garcia-Valdes E."/>
        </authorList>
    </citation>
    <scope>NUCLEOTIDE SEQUENCE [LARGE SCALE GENOMIC DNA]</scope>
    <source>
        <strain evidence="3 4">V113</strain>
    </source>
</reference>
<dbReference type="Pfam" id="PF00072">
    <property type="entry name" value="Response_reg"/>
    <property type="match status" value="1"/>
</dbReference>
<dbReference type="GO" id="GO:0000160">
    <property type="term" value="P:phosphorelay signal transduction system"/>
    <property type="evidence" value="ECO:0007669"/>
    <property type="project" value="InterPro"/>
</dbReference>
<gene>
    <name evidence="3" type="ORF">ASB58_08130</name>
</gene>
<evidence type="ECO:0000259" key="2">
    <source>
        <dbReference type="PROSITE" id="PS50110"/>
    </source>
</evidence>
<dbReference type="RefSeq" id="WP_118130051.1">
    <property type="nucleotide sequence ID" value="NZ_LMAZ01000002.1"/>
</dbReference>
<name>A0A395R5G4_9PSED</name>
<comment type="caution">
    <text evidence="3">The sequence shown here is derived from an EMBL/GenBank/DDBJ whole genome shotgun (WGS) entry which is preliminary data.</text>
</comment>
<dbReference type="OrthoDB" id="9793549at2"/>
<feature type="modified residue" description="4-aspartylphosphate" evidence="1">
    <location>
        <position position="63"/>
    </location>
</feature>
<dbReference type="Gene3D" id="3.40.50.2300">
    <property type="match status" value="1"/>
</dbReference>
<accession>A0A395R5G4</accession>